<dbReference type="EMBL" id="CH474023">
    <property type="protein sequence ID" value="EDL85274.1"/>
    <property type="molecule type" value="Genomic_DNA"/>
</dbReference>
<accession>A6K6B4</accession>
<name>A6K6B4_RAT</name>
<reference evidence="2 3" key="1">
    <citation type="submission" date="2005-07" db="EMBL/GenBank/DDBJ databases">
        <authorList>
            <person name="Mural R.J."/>
            <person name="Li P.W."/>
            <person name="Adams M.D."/>
            <person name="Amanatides P.G."/>
            <person name="Baden-Tillson H."/>
            <person name="Barnstead M."/>
            <person name="Chin S.H."/>
            <person name="Dew I."/>
            <person name="Evans C.A."/>
            <person name="Ferriera S."/>
            <person name="Flanigan M."/>
            <person name="Fosler C."/>
            <person name="Glodek A."/>
            <person name="Gu Z."/>
            <person name="Holt R.A."/>
            <person name="Jennings D."/>
            <person name="Kraft C.L."/>
            <person name="Lu F."/>
            <person name="Nguyen T."/>
            <person name="Nusskern D.R."/>
            <person name="Pfannkoch C.M."/>
            <person name="Sitter C."/>
            <person name="Sutton G.G."/>
            <person name="Venter J.C."/>
            <person name="Wang Z."/>
            <person name="Woodage T."/>
            <person name="Zheng X.H."/>
            <person name="Zhong F."/>
        </authorList>
    </citation>
    <scope>NUCLEOTIDE SEQUENCE [LARGE SCALE GENOMIC DNA]</scope>
    <source>
        <strain>BN</strain>
        <strain evidence="3">Sprague-Dawley</strain>
    </source>
</reference>
<feature type="compositionally biased region" description="Basic and acidic residues" evidence="1">
    <location>
        <begin position="74"/>
        <end position="89"/>
    </location>
</feature>
<evidence type="ECO:0000313" key="3">
    <source>
        <dbReference type="Proteomes" id="UP000234681"/>
    </source>
</evidence>
<feature type="region of interest" description="Disordered" evidence="1">
    <location>
        <begin position="74"/>
        <end position="110"/>
    </location>
</feature>
<proteinExistence type="predicted"/>
<dbReference type="AlphaFoldDB" id="A6K6B4"/>
<evidence type="ECO:0000313" key="2">
    <source>
        <dbReference type="EMBL" id="EDL85274.1"/>
    </source>
</evidence>
<organism evidence="2 3">
    <name type="scientific">Rattus norvegicus</name>
    <name type="common">Rat</name>
    <dbReference type="NCBI Taxonomy" id="10116"/>
    <lineage>
        <taxon>Eukaryota</taxon>
        <taxon>Metazoa</taxon>
        <taxon>Chordata</taxon>
        <taxon>Craniata</taxon>
        <taxon>Vertebrata</taxon>
        <taxon>Euteleostomi</taxon>
        <taxon>Mammalia</taxon>
        <taxon>Eutheria</taxon>
        <taxon>Euarchontoglires</taxon>
        <taxon>Glires</taxon>
        <taxon>Rodentia</taxon>
        <taxon>Myomorpha</taxon>
        <taxon>Muroidea</taxon>
        <taxon>Muridae</taxon>
        <taxon>Murinae</taxon>
        <taxon>Rattus</taxon>
    </lineage>
</organism>
<protein>
    <submittedName>
        <fullName evidence="2">RCG52184</fullName>
    </submittedName>
</protein>
<dbReference type="Proteomes" id="UP000234681">
    <property type="component" value="Chromosome 15"/>
</dbReference>
<sequence length="110" mass="12450">MGGLSLYRVNYLPLSEGLSKTGVRHLTWGAVILAFVGYLEQEKTLQSHIETPEGSRDPKLKKNQTGFWLGRELHKPEKPEKGPCADQKRFSTSTRRLKKAHSQNFLELAS</sequence>
<gene>
    <name evidence="2" type="ORF">rCG_52184</name>
</gene>
<evidence type="ECO:0000256" key="1">
    <source>
        <dbReference type="SAM" id="MobiDB-lite"/>
    </source>
</evidence>